<evidence type="ECO:0000256" key="5">
    <source>
        <dbReference type="ARBA" id="ARBA00023211"/>
    </source>
</evidence>
<evidence type="ECO:0000313" key="7">
    <source>
        <dbReference type="EMBL" id="CAD7233190.1"/>
    </source>
</evidence>
<dbReference type="PANTHER" id="PTHR43226">
    <property type="entry name" value="XAA-PRO AMINOPEPTIDASE 3"/>
    <property type="match status" value="1"/>
</dbReference>
<dbReference type="AlphaFoldDB" id="A0A7R8WLN1"/>
<keyword evidence="4" id="KW-0378">Hydrolase</keyword>
<proteinExistence type="inferred from homology"/>
<dbReference type="EMBL" id="OB665801">
    <property type="protein sequence ID" value="CAD7233190.1"/>
    <property type="molecule type" value="Genomic_DNA"/>
</dbReference>
<dbReference type="Gene3D" id="3.90.230.10">
    <property type="entry name" value="Creatinase/methionine aminopeptidase superfamily"/>
    <property type="match status" value="1"/>
</dbReference>
<dbReference type="GO" id="GO:0006508">
    <property type="term" value="P:proteolysis"/>
    <property type="evidence" value="ECO:0007669"/>
    <property type="project" value="TreeGrafter"/>
</dbReference>
<feature type="domain" description="Peptidase M24" evidence="6">
    <location>
        <begin position="3"/>
        <end position="218"/>
    </location>
</feature>
<dbReference type="InterPro" id="IPR000994">
    <property type="entry name" value="Pept_M24"/>
</dbReference>
<dbReference type="GO" id="GO:0004177">
    <property type="term" value="F:aminopeptidase activity"/>
    <property type="evidence" value="ECO:0007669"/>
    <property type="project" value="TreeGrafter"/>
</dbReference>
<comment type="cofactor">
    <cofactor evidence="1">
        <name>Mn(2+)</name>
        <dbReference type="ChEBI" id="CHEBI:29035"/>
    </cofactor>
</comment>
<dbReference type="GO" id="GO:0046872">
    <property type="term" value="F:metal ion binding"/>
    <property type="evidence" value="ECO:0007669"/>
    <property type="project" value="UniProtKB-KW"/>
</dbReference>
<evidence type="ECO:0000256" key="1">
    <source>
        <dbReference type="ARBA" id="ARBA00001936"/>
    </source>
</evidence>
<dbReference type="InterPro" id="IPR036005">
    <property type="entry name" value="Creatinase/aminopeptidase-like"/>
</dbReference>
<accession>A0A7R8WLN1</accession>
<dbReference type="OrthoDB" id="4215474at2759"/>
<evidence type="ECO:0000256" key="2">
    <source>
        <dbReference type="ARBA" id="ARBA00008766"/>
    </source>
</evidence>
<dbReference type="GO" id="GO:0005739">
    <property type="term" value="C:mitochondrion"/>
    <property type="evidence" value="ECO:0007669"/>
    <property type="project" value="TreeGrafter"/>
</dbReference>
<name>A0A7R8WLN1_9CRUS</name>
<dbReference type="InterPro" id="IPR052433">
    <property type="entry name" value="X-Pro_dipept-like"/>
</dbReference>
<reference evidence="7" key="1">
    <citation type="submission" date="2020-11" db="EMBL/GenBank/DDBJ databases">
        <authorList>
            <person name="Tran Van P."/>
        </authorList>
    </citation>
    <scope>NUCLEOTIDE SEQUENCE</scope>
</reference>
<dbReference type="PANTHER" id="PTHR43226:SF4">
    <property type="entry name" value="XAA-PRO AMINOPEPTIDASE 3"/>
    <property type="match status" value="1"/>
</dbReference>
<dbReference type="CDD" id="cd01087">
    <property type="entry name" value="Prolidase"/>
    <property type="match status" value="1"/>
</dbReference>
<evidence type="ECO:0000256" key="3">
    <source>
        <dbReference type="ARBA" id="ARBA00022723"/>
    </source>
</evidence>
<dbReference type="Pfam" id="PF00557">
    <property type="entry name" value="Peptidase_M24"/>
    <property type="match status" value="1"/>
</dbReference>
<comment type="similarity">
    <text evidence="2">Belongs to the peptidase M24B family.</text>
</comment>
<evidence type="ECO:0000256" key="4">
    <source>
        <dbReference type="ARBA" id="ARBA00022801"/>
    </source>
</evidence>
<dbReference type="SUPFAM" id="SSF55920">
    <property type="entry name" value="Creatinase/aminopeptidase"/>
    <property type="match status" value="1"/>
</dbReference>
<organism evidence="7">
    <name type="scientific">Cyprideis torosa</name>
    <dbReference type="NCBI Taxonomy" id="163714"/>
    <lineage>
        <taxon>Eukaryota</taxon>
        <taxon>Metazoa</taxon>
        <taxon>Ecdysozoa</taxon>
        <taxon>Arthropoda</taxon>
        <taxon>Crustacea</taxon>
        <taxon>Oligostraca</taxon>
        <taxon>Ostracoda</taxon>
        <taxon>Podocopa</taxon>
        <taxon>Podocopida</taxon>
        <taxon>Cytherocopina</taxon>
        <taxon>Cytheroidea</taxon>
        <taxon>Cytherideidae</taxon>
        <taxon>Cyprideis</taxon>
    </lineage>
</organism>
<protein>
    <recommendedName>
        <fullName evidence="6">Peptidase M24 domain-containing protein</fullName>
    </recommendedName>
</protein>
<keyword evidence="3" id="KW-0479">Metal-binding</keyword>
<evidence type="ECO:0000259" key="6">
    <source>
        <dbReference type="Pfam" id="PF00557"/>
    </source>
</evidence>
<sequence>METMKFTQSGLSEAQLWAKVDYECRMRGAPFLSYPPVVASSEAAEVIHYITNDRLISNGDLVLMDTGCEYFGYTSDITRCWPVSGKFSTLQRDLYQALLGIHEALLQYAETGVSLNQLYSRMCQLIGQEMKHLGALVENDPTNAELERIVRELCPHHVSHYLGMDVHDTPSISRAKPTEQGMVFTVEPGIYIRRGNPSIKGEFWGIGLRVEDDVAVTESGLEVLTNSCPREAECIETICNSVPTF</sequence>
<keyword evidence="5" id="KW-0464">Manganese</keyword>
<gene>
    <name evidence="7" type="ORF">CTOB1V02_LOCUS11013</name>
</gene>